<evidence type="ECO:0000256" key="2">
    <source>
        <dbReference type="SAM" id="SignalP"/>
    </source>
</evidence>
<keyword evidence="4" id="KW-1185">Reference proteome</keyword>
<dbReference type="Proteomes" id="UP000619033">
    <property type="component" value="Unassembled WGS sequence"/>
</dbReference>
<keyword evidence="1" id="KW-1133">Transmembrane helix</keyword>
<protein>
    <submittedName>
        <fullName evidence="3">VPLPA-CTERM sorting domain-containing protein</fullName>
    </submittedName>
</protein>
<proteinExistence type="predicted"/>
<dbReference type="EMBL" id="JAESVP010000002">
    <property type="protein sequence ID" value="MBL4927113.1"/>
    <property type="molecule type" value="Genomic_DNA"/>
</dbReference>
<feature type="transmembrane region" description="Helical" evidence="1">
    <location>
        <begin position="189"/>
        <end position="208"/>
    </location>
</feature>
<accession>A0A8J7MRN4</accession>
<evidence type="ECO:0000313" key="4">
    <source>
        <dbReference type="Proteomes" id="UP000619033"/>
    </source>
</evidence>
<gene>
    <name evidence="3" type="ORF">JI744_03235</name>
</gene>
<evidence type="ECO:0000256" key="1">
    <source>
        <dbReference type="SAM" id="Phobius"/>
    </source>
</evidence>
<dbReference type="InterPro" id="IPR022472">
    <property type="entry name" value="VPLPA-CTERM"/>
</dbReference>
<sequence length="215" mass="22072">MKYSKLATALALSVAMGAGINSVSAATIDTTIKFDAPVTAPLNLVEDSPGIVNDSKCTSPLGSSAPCLKVNTVGAAVLSIAAPLTFSISSFWFELNGKGDDMLVTTSKGVLSLLESVYGHNNDGAVYDTSALAAFQDITYISFIMSCPPGEDKKDKKVKDDGPACAGTGLVDNIKLSYDDGKPDDPSPVPVPAAGLMLVGALGGLTALRRRKTAA</sequence>
<evidence type="ECO:0000313" key="3">
    <source>
        <dbReference type="EMBL" id="MBL4927113.1"/>
    </source>
</evidence>
<reference evidence="3" key="1">
    <citation type="submission" date="2021-01" db="EMBL/GenBank/DDBJ databases">
        <title>Genome seq and assembly of Tabrizicola sp. KVB23.</title>
        <authorList>
            <person name="Chhetri G."/>
        </authorList>
    </citation>
    <scope>NUCLEOTIDE SEQUENCE</scope>
    <source>
        <strain evidence="3">KVB23</strain>
    </source>
</reference>
<comment type="caution">
    <text evidence="3">The sequence shown here is derived from an EMBL/GenBank/DDBJ whole genome shotgun (WGS) entry which is preliminary data.</text>
</comment>
<keyword evidence="1" id="KW-0812">Transmembrane</keyword>
<feature type="chain" id="PRO_5035215490" evidence="2">
    <location>
        <begin position="26"/>
        <end position="215"/>
    </location>
</feature>
<dbReference type="AlphaFoldDB" id="A0A8J7MRN4"/>
<organism evidence="3 4">
    <name type="scientific">Fuscibacter oryzae</name>
    <dbReference type="NCBI Taxonomy" id="2803939"/>
    <lineage>
        <taxon>Bacteria</taxon>
        <taxon>Pseudomonadati</taxon>
        <taxon>Pseudomonadota</taxon>
        <taxon>Alphaproteobacteria</taxon>
        <taxon>Rhodobacterales</taxon>
        <taxon>Paracoccaceae</taxon>
        <taxon>Fuscibacter</taxon>
    </lineage>
</organism>
<dbReference type="NCBIfam" id="TIGR03370">
    <property type="entry name" value="VPLPA-CTERM"/>
    <property type="match status" value="1"/>
</dbReference>
<dbReference type="RefSeq" id="WP_202658269.1">
    <property type="nucleotide sequence ID" value="NZ_JAESVP010000002.1"/>
</dbReference>
<keyword evidence="2" id="KW-0732">Signal</keyword>
<feature type="signal peptide" evidence="2">
    <location>
        <begin position="1"/>
        <end position="25"/>
    </location>
</feature>
<name>A0A8J7MRN4_9RHOB</name>
<keyword evidence="1" id="KW-0472">Membrane</keyword>